<dbReference type="OrthoDB" id="9796140at2"/>
<gene>
    <name evidence="7" type="ORF">JGI1_00470</name>
</gene>
<proteinExistence type="inferred from homology"/>
<evidence type="ECO:0000256" key="5">
    <source>
        <dbReference type="HAMAP-Rule" id="MF_00651"/>
    </source>
</evidence>
<dbReference type="GO" id="GO:0004518">
    <property type="term" value="F:nuclease activity"/>
    <property type="evidence" value="ECO:0007669"/>
    <property type="project" value="UniProtKB-KW"/>
</dbReference>
<dbReference type="STRING" id="1643428.GCA_001442855_00457"/>
<evidence type="ECO:0000313" key="8">
    <source>
        <dbReference type="Proteomes" id="UP000320623"/>
    </source>
</evidence>
<dbReference type="GO" id="GO:0000967">
    <property type="term" value="P:rRNA 5'-end processing"/>
    <property type="evidence" value="ECO:0007669"/>
    <property type="project" value="UniProtKB-UniRule"/>
</dbReference>
<keyword evidence="8" id="KW-1185">Reference proteome</keyword>
<organism evidence="7 8">
    <name type="scientific">Candidatus Thermokryptus mobilis</name>
    <dbReference type="NCBI Taxonomy" id="1643428"/>
    <lineage>
        <taxon>Bacteria</taxon>
        <taxon>Pseudomonadati</taxon>
        <taxon>Candidatus Kryptoniota</taxon>
        <taxon>Candidatus Thermokryptus</taxon>
    </lineage>
</organism>
<dbReference type="PANTHER" id="PTHR33317">
    <property type="entry name" value="POLYNUCLEOTIDYL TRANSFERASE, RIBONUCLEASE H-LIKE SUPERFAMILY PROTEIN"/>
    <property type="match status" value="1"/>
</dbReference>
<dbReference type="InterPro" id="IPR012337">
    <property type="entry name" value="RNaseH-like_sf"/>
</dbReference>
<sequence>MEFTVSQDIRRDEIKGRVMGIDFGNRRIGISISDPTLTIAYGLSVLENNEEVFDRISEICRQYDIALIVVGLPLKLNGKPSSKTEEVLKFVEKLESRLKVRVVQWDERLTTKIAQMSKIEMNMRKKDRQRKGTDDLIASTLILQSYLDYLKNKEAMVG</sequence>
<feature type="domain" description="YqgF/RNase H-like" evidence="6">
    <location>
        <begin position="16"/>
        <end position="114"/>
    </location>
</feature>
<dbReference type="Gene3D" id="3.30.420.140">
    <property type="entry name" value="YqgF/RNase H-like domain"/>
    <property type="match status" value="1"/>
</dbReference>
<dbReference type="InterPro" id="IPR006641">
    <property type="entry name" value="YqgF/RNaseH-like_dom"/>
</dbReference>
<protein>
    <recommendedName>
        <fullName evidence="5">Putative pre-16S rRNA nuclease</fullName>
        <ecNumber evidence="5">3.1.-.-</ecNumber>
    </recommendedName>
</protein>
<comment type="similarity">
    <text evidence="5">Belongs to the YqgF HJR family.</text>
</comment>
<reference evidence="8" key="1">
    <citation type="submission" date="2015-11" db="EMBL/GenBank/DDBJ databases">
        <authorList>
            <person name="Varghese N."/>
        </authorList>
    </citation>
    <scope>NUCLEOTIDE SEQUENCE [LARGE SCALE GENOMIC DNA]</scope>
</reference>
<keyword evidence="3 5" id="KW-0540">Nuclease</keyword>
<evidence type="ECO:0000313" key="7">
    <source>
        <dbReference type="EMBL" id="CUU02362.1"/>
    </source>
</evidence>
<dbReference type="SUPFAM" id="SSF53098">
    <property type="entry name" value="Ribonuclease H-like"/>
    <property type="match status" value="1"/>
</dbReference>
<dbReference type="InterPro" id="IPR005227">
    <property type="entry name" value="YqgF"/>
</dbReference>
<dbReference type="RefSeq" id="WP_140944271.1">
    <property type="nucleotide sequence ID" value="NZ_FAOO01000003.1"/>
</dbReference>
<keyword evidence="1 5" id="KW-0963">Cytoplasm</keyword>
<keyword evidence="2 5" id="KW-0690">Ribosome biogenesis</keyword>
<dbReference type="HAMAP" id="MF_00651">
    <property type="entry name" value="Nuclease_YqgF"/>
    <property type="match status" value="1"/>
</dbReference>
<dbReference type="GO" id="GO:0005829">
    <property type="term" value="C:cytosol"/>
    <property type="evidence" value="ECO:0007669"/>
    <property type="project" value="TreeGrafter"/>
</dbReference>
<dbReference type="EMBL" id="FAOO01000003">
    <property type="protein sequence ID" value="CUU02362.1"/>
    <property type="molecule type" value="Genomic_DNA"/>
</dbReference>
<dbReference type="AlphaFoldDB" id="A0A0S4MTS1"/>
<dbReference type="CDD" id="cd16964">
    <property type="entry name" value="YqgF"/>
    <property type="match status" value="1"/>
</dbReference>
<dbReference type="Pfam" id="PF03652">
    <property type="entry name" value="RuvX"/>
    <property type="match status" value="1"/>
</dbReference>
<name>A0A0S4MTS1_9BACT</name>
<comment type="function">
    <text evidence="5">Could be a nuclease involved in processing of the 5'-end of pre-16S rRNA.</text>
</comment>
<comment type="subcellular location">
    <subcellularLocation>
        <location evidence="5">Cytoplasm</location>
    </subcellularLocation>
</comment>
<keyword evidence="4 5" id="KW-0378">Hydrolase</keyword>
<dbReference type="PANTHER" id="PTHR33317:SF4">
    <property type="entry name" value="POLYNUCLEOTIDYL TRANSFERASE, RIBONUCLEASE H-LIKE SUPERFAMILY PROTEIN"/>
    <property type="match status" value="1"/>
</dbReference>
<evidence type="ECO:0000259" key="6">
    <source>
        <dbReference type="SMART" id="SM00732"/>
    </source>
</evidence>
<evidence type="ECO:0000256" key="4">
    <source>
        <dbReference type="ARBA" id="ARBA00022801"/>
    </source>
</evidence>
<dbReference type="Proteomes" id="UP000320623">
    <property type="component" value="Unassembled WGS sequence"/>
</dbReference>
<dbReference type="GO" id="GO:0016788">
    <property type="term" value="F:hydrolase activity, acting on ester bonds"/>
    <property type="evidence" value="ECO:0007669"/>
    <property type="project" value="UniProtKB-UniRule"/>
</dbReference>
<dbReference type="InterPro" id="IPR037027">
    <property type="entry name" value="YqgF/RNaseH-like_dom_sf"/>
</dbReference>
<dbReference type="NCBIfam" id="TIGR00250">
    <property type="entry name" value="RNAse_H_YqgF"/>
    <property type="match status" value="1"/>
</dbReference>
<evidence type="ECO:0000256" key="3">
    <source>
        <dbReference type="ARBA" id="ARBA00022722"/>
    </source>
</evidence>
<dbReference type="EC" id="3.1.-.-" evidence="5"/>
<accession>A0A0S4MTS1</accession>
<dbReference type="SMART" id="SM00732">
    <property type="entry name" value="YqgFc"/>
    <property type="match status" value="1"/>
</dbReference>
<evidence type="ECO:0000256" key="2">
    <source>
        <dbReference type="ARBA" id="ARBA00022517"/>
    </source>
</evidence>
<evidence type="ECO:0000256" key="1">
    <source>
        <dbReference type="ARBA" id="ARBA00022490"/>
    </source>
</evidence>